<feature type="compositionally biased region" description="Low complexity" evidence="1">
    <location>
        <begin position="90"/>
        <end position="109"/>
    </location>
</feature>
<sequence length="177" mass="19517">MATADPIPIPDELLQHPAIHDHPKVLLLHQKHGGLPADATDEQKEAVLNFAHAVAQDAVRGDGTGRRSDPSPRRTARVWRSQILGHRDPSVSPSSSPVRYRSRSRAPAVGTVKEEPGTRGPGRRDVDGGGDIDDLHSLENRLNAAIQQQHGWHDDLLKRYQRLEKKFGAGIERQNAL</sequence>
<keyword evidence="3" id="KW-1185">Reference proteome</keyword>
<proteinExistence type="predicted"/>
<dbReference type="EMBL" id="QKWK01000003">
    <property type="protein sequence ID" value="TXT12847.1"/>
    <property type="molecule type" value="Genomic_DNA"/>
</dbReference>
<reference evidence="2 3" key="1">
    <citation type="journal article" date="2019" name="PLoS Genet.">
        <title>Convergent evolution of linked mating-type loci in basidiomycete fungi.</title>
        <authorList>
            <person name="Sun S."/>
            <person name="Coelho M.A."/>
            <person name="Heitman J."/>
            <person name="Nowrousian M."/>
        </authorList>
    </citation>
    <scope>NUCLEOTIDE SEQUENCE [LARGE SCALE GENOMIC DNA]</scope>
    <source>
        <strain evidence="2 3">CBS 4282</strain>
    </source>
</reference>
<feature type="compositionally biased region" description="Basic and acidic residues" evidence="1">
    <location>
        <begin position="59"/>
        <end position="72"/>
    </location>
</feature>
<name>A0A7D8V2E8_VANHU</name>
<organism evidence="2 3">
    <name type="scientific">Vanrija humicola</name>
    <name type="common">Yeast</name>
    <name type="synonym">Cryptococcus humicola</name>
    <dbReference type="NCBI Taxonomy" id="5417"/>
    <lineage>
        <taxon>Eukaryota</taxon>
        <taxon>Fungi</taxon>
        <taxon>Dikarya</taxon>
        <taxon>Basidiomycota</taxon>
        <taxon>Agaricomycotina</taxon>
        <taxon>Tremellomycetes</taxon>
        <taxon>Trichosporonales</taxon>
        <taxon>Trichosporonaceae</taxon>
        <taxon>Vanrija</taxon>
    </lineage>
</organism>
<feature type="region of interest" description="Disordered" evidence="1">
    <location>
        <begin position="58"/>
        <end position="134"/>
    </location>
</feature>
<dbReference type="OrthoDB" id="10570706at2759"/>
<gene>
    <name evidence="2" type="ORF">VHUM_01248</name>
</gene>
<accession>A0A7D8V2E8</accession>
<feature type="compositionally biased region" description="Basic and acidic residues" evidence="1">
    <location>
        <begin position="112"/>
        <end position="134"/>
    </location>
</feature>
<evidence type="ECO:0000313" key="3">
    <source>
        <dbReference type="Proteomes" id="UP000473826"/>
    </source>
</evidence>
<evidence type="ECO:0000313" key="2">
    <source>
        <dbReference type="EMBL" id="TXT12847.1"/>
    </source>
</evidence>
<dbReference type="Proteomes" id="UP000473826">
    <property type="component" value="Unassembled WGS sequence"/>
</dbReference>
<comment type="caution">
    <text evidence="2">The sequence shown here is derived from an EMBL/GenBank/DDBJ whole genome shotgun (WGS) entry which is preliminary data.</text>
</comment>
<evidence type="ECO:0000256" key="1">
    <source>
        <dbReference type="SAM" id="MobiDB-lite"/>
    </source>
</evidence>
<protein>
    <submittedName>
        <fullName evidence="2">Uncharacterized protein</fullName>
    </submittedName>
</protein>
<dbReference type="AlphaFoldDB" id="A0A7D8V2E8"/>